<dbReference type="PANTHER" id="PTHR21229">
    <property type="entry name" value="LUNG SEVEN TRANSMEMBRANE RECEPTOR"/>
    <property type="match status" value="1"/>
</dbReference>
<evidence type="ECO:0000259" key="7">
    <source>
        <dbReference type="Pfam" id="PF06814"/>
    </source>
</evidence>
<evidence type="ECO:0000256" key="3">
    <source>
        <dbReference type="ARBA" id="ARBA00022729"/>
    </source>
</evidence>
<keyword evidence="2 6" id="KW-0812">Transmembrane</keyword>
<feature type="domain" description="CAND6/7 N-terminal" evidence="8">
    <location>
        <begin position="52"/>
        <end position="182"/>
    </location>
</feature>
<keyword evidence="5 6" id="KW-0472">Membrane</keyword>
<evidence type="ECO:0000313" key="10">
    <source>
        <dbReference type="EMBL" id="OTG35089.1"/>
    </source>
</evidence>
<dbReference type="GO" id="GO:0016020">
    <property type="term" value="C:membrane"/>
    <property type="evidence" value="ECO:0000318"/>
    <property type="project" value="GO_Central"/>
</dbReference>
<evidence type="ECO:0000259" key="8">
    <source>
        <dbReference type="Pfam" id="PF21904"/>
    </source>
</evidence>
<evidence type="ECO:0000256" key="4">
    <source>
        <dbReference type="ARBA" id="ARBA00022989"/>
    </source>
</evidence>
<evidence type="ECO:0000256" key="2">
    <source>
        <dbReference type="ARBA" id="ARBA00022692"/>
    </source>
</evidence>
<comment type="subcellular location">
    <subcellularLocation>
        <location evidence="1">Membrane</location>
        <topology evidence="1">Multi-pass membrane protein</topology>
    </subcellularLocation>
</comment>
<keyword evidence="3" id="KW-0732">Signal</keyword>
<reference evidence="10" key="2">
    <citation type="submission" date="2017-02" db="EMBL/GenBank/DDBJ databases">
        <title>Sunflower complete genome.</title>
        <authorList>
            <person name="Langlade N."/>
            <person name="Munos S."/>
        </authorList>
    </citation>
    <scope>NUCLEOTIDE SEQUENCE [LARGE SCALE GENOMIC DNA]</scope>
    <source>
        <tissue evidence="10">Leaves</tissue>
    </source>
</reference>
<dbReference type="InterPro" id="IPR053937">
    <property type="entry name" value="GOST_TM"/>
</dbReference>
<reference evidence="9 11" key="1">
    <citation type="journal article" date="2017" name="Nature">
        <title>The sunflower genome provides insights into oil metabolism, flowering and Asterid evolution.</title>
        <authorList>
            <person name="Badouin H."/>
            <person name="Gouzy J."/>
            <person name="Grassa C.J."/>
            <person name="Murat F."/>
            <person name="Staton S.E."/>
            <person name="Cottret L."/>
            <person name="Lelandais-Briere C."/>
            <person name="Owens G.L."/>
            <person name="Carrere S."/>
            <person name="Mayjonade B."/>
            <person name="Legrand L."/>
            <person name="Gill N."/>
            <person name="Kane N.C."/>
            <person name="Bowers J.E."/>
            <person name="Hubner S."/>
            <person name="Bellec A."/>
            <person name="Berard A."/>
            <person name="Berges H."/>
            <person name="Blanchet N."/>
            <person name="Boniface M.C."/>
            <person name="Brunel D."/>
            <person name="Catrice O."/>
            <person name="Chaidir N."/>
            <person name="Claudel C."/>
            <person name="Donnadieu C."/>
            <person name="Faraut T."/>
            <person name="Fievet G."/>
            <person name="Helmstetter N."/>
            <person name="King M."/>
            <person name="Knapp S.J."/>
            <person name="Lai Z."/>
            <person name="Le Paslier M.C."/>
            <person name="Lippi Y."/>
            <person name="Lorenzon L."/>
            <person name="Mandel J.R."/>
            <person name="Marage G."/>
            <person name="Marchand G."/>
            <person name="Marquand E."/>
            <person name="Bret-Mestries E."/>
            <person name="Morien E."/>
            <person name="Nambeesan S."/>
            <person name="Nguyen T."/>
            <person name="Pegot-Espagnet P."/>
            <person name="Pouilly N."/>
            <person name="Raftis F."/>
            <person name="Sallet E."/>
            <person name="Schiex T."/>
            <person name="Thomas J."/>
            <person name="Vandecasteele C."/>
            <person name="Vares D."/>
            <person name="Vear F."/>
            <person name="Vautrin S."/>
            <person name="Crespi M."/>
            <person name="Mangin B."/>
            <person name="Burke J.M."/>
            <person name="Salse J."/>
            <person name="Munos S."/>
            <person name="Vincourt P."/>
            <person name="Rieseberg L.H."/>
            <person name="Langlade N.B."/>
        </authorList>
    </citation>
    <scope>NUCLEOTIDE SEQUENCE [LARGE SCALE GENOMIC DNA]</scope>
    <source>
        <strain evidence="11">cv. SF193</strain>
        <tissue evidence="9">Leaves</tissue>
    </source>
</reference>
<feature type="domain" description="GOST seven transmembrane" evidence="7">
    <location>
        <begin position="200"/>
        <end position="434"/>
    </location>
</feature>
<reference evidence="9" key="3">
    <citation type="submission" date="2020-06" db="EMBL/GenBank/DDBJ databases">
        <title>Helianthus annuus Genome sequencing and assembly Release 2.</title>
        <authorList>
            <person name="Gouzy J."/>
            <person name="Langlade N."/>
            <person name="Munos S."/>
        </authorList>
    </citation>
    <scope>NUCLEOTIDE SEQUENCE</scope>
    <source>
        <tissue evidence="9">Leaves</tissue>
    </source>
</reference>
<gene>
    <name evidence="10" type="ORF">HannXRQ_Chr02g0053021</name>
    <name evidence="9" type="ORF">HanXRQr2_Chr02g0077971</name>
</gene>
<evidence type="ECO:0000256" key="5">
    <source>
        <dbReference type="ARBA" id="ARBA00023136"/>
    </source>
</evidence>
<dbReference type="Pfam" id="PF06814">
    <property type="entry name" value="GOST_TM"/>
    <property type="match status" value="1"/>
</dbReference>
<dbReference type="Pfam" id="PF21904">
    <property type="entry name" value="CAND6-7_N"/>
    <property type="match status" value="1"/>
</dbReference>
<protein>
    <submittedName>
        <fullName evidence="9 10">Lung seven transmembrane receptor</fullName>
    </submittedName>
</protein>
<name>A0A251VIJ5_HELAN</name>
<feature type="transmembrane region" description="Helical" evidence="6">
    <location>
        <begin position="202"/>
        <end position="222"/>
    </location>
</feature>
<dbReference type="InterPro" id="IPR054103">
    <property type="entry name" value="CAND6-7_N"/>
</dbReference>
<keyword evidence="4 6" id="KW-1133">Transmembrane helix</keyword>
<evidence type="ECO:0000256" key="6">
    <source>
        <dbReference type="SAM" id="Phobius"/>
    </source>
</evidence>
<feature type="transmembrane region" description="Helical" evidence="6">
    <location>
        <begin position="234"/>
        <end position="255"/>
    </location>
</feature>
<proteinExistence type="predicted"/>
<dbReference type="EMBL" id="CM007891">
    <property type="protein sequence ID" value="OTG35089.1"/>
    <property type="molecule type" value="Genomic_DNA"/>
</dbReference>
<keyword evidence="11" id="KW-1185">Reference proteome</keyword>
<evidence type="ECO:0000256" key="1">
    <source>
        <dbReference type="ARBA" id="ARBA00004141"/>
    </source>
</evidence>
<feature type="transmembrane region" description="Helical" evidence="6">
    <location>
        <begin position="267"/>
        <end position="292"/>
    </location>
</feature>
<evidence type="ECO:0000313" key="11">
    <source>
        <dbReference type="Proteomes" id="UP000215914"/>
    </source>
</evidence>
<feature type="transmembrane region" description="Helical" evidence="6">
    <location>
        <begin position="335"/>
        <end position="357"/>
    </location>
</feature>
<dbReference type="OMA" id="WTEIFLF"/>
<dbReference type="InParanoid" id="A0A251VIJ5"/>
<dbReference type="Gramene" id="mRNA:HanXRQr2_Chr02g0077971">
    <property type="protein sequence ID" value="mRNA:HanXRQr2_Chr02g0077971"/>
    <property type="gene ID" value="HanXRQr2_Chr02g0077971"/>
</dbReference>
<dbReference type="AlphaFoldDB" id="A0A251VIJ5"/>
<dbReference type="GO" id="GO:0005794">
    <property type="term" value="C:Golgi apparatus"/>
    <property type="evidence" value="ECO:0000318"/>
    <property type="project" value="GO_Central"/>
</dbReference>
<dbReference type="InterPro" id="IPR009637">
    <property type="entry name" value="GPR107/GPR108-like"/>
</dbReference>
<organism evidence="10 11">
    <name type="scientific">Helianthus annuus</name>
    <name type="common">Common sunflower</name>
    <dbReference type="NCBI Taxonomy" id="4232"/>
    <lineage>
        <taxon>Eukaryota</taxon>
        <taxon>Viridiplantae</taxon>
        <taxon>Streptophyta</taxon>
        <taxon>Embryophyta</taxon>
        <taxon>Tracheophyta</taxon>
        <taxon>Spermatophyta</taxon>
        <taxon>Magnoliopsida</taxon>
        <taxon>eudicotyledons</taxon>
        <taxon>Gunneridae</taxon>
        <taxon>Pentapetalae</taxon>
        <taxon>asterids</taxon>
        <taxon>campanulids</taxon>
        <taxon>Asterales</taxon>
        <taxon>Asteraceae</taxon>
        <taxon>Asteroideae</taxon>
        <taxon>Heliantheae alliance</taxon>
        <taxon>Heliantheae</taxon>
        <taxon>Helianthus</taxon>
    </lineage>
</organism>
<sequence length="454" mass="51207">MLYISNSISSSTLSQPSSATGEFKMRILVNIVTTFLLLLLFLFASPSTADIKSIKIQSDNRPMILFQKFGFTETGNITVTVSSVSIINSIVWPTDPTMLGFFLTSDQTLIQLLLEAQQNPGMCIVDSNYITLLFTFQHLSPPPQSSFNKSYPLMFPGEYSLFFANCNPESPVTMDVRIEMFNTDDGATNNYLSVGLTQLPSLYFIFSLIYLCFLGFWIFLCFNNQRCVHRVHLLMGALLVTKALSLFCATAEKHYVKVTGTPHGWNVLFYIPQFINSVLLFTVIVLIGAGWPYLKPVLLVKEKLVLMIVITLRVVANVASIVIDETGPFYKDWMTWNQVFLFADTICCCAIIILIGWSFRSFSRTDGNAARNLKPLSLFYRLVVNYVSFTRIGVFVLKTAVAYEQQWVCAAADEVVSLVFCLVMFHMFRPVEGNDYFVVDDEGEHEEAVEMVKG</sequence>
<dbReference type="Proteomes" id="UP000215914">
    <property type="component" value="Chromosome 2"/>
</dbReference>
<dbReference type="PANTHER" id="PTHR21229:SF2">
    <property type="entry name" value="RE59932P"/>
    <property type="match status" value="1"/>
</dbReference>
<keyword evidence="10" id="KW-0675">Receptor</keyword>
<feature type="transmembrane region" description="Helical" evidence="6">
    <location>
        <begin position="304"/>
        <end position="323"/>
    </location>
</feature>
<dbReference type="EMBL" id="MNCJ02000317">
    <property type="protein sequence ID" value="KAF5819470.1"/>
    <property type="molecule type" value="Genomic_DNA"/>
</dbReference>
<accession>A0A251VIJ5</accession>
<evidence type="ECO:0000313" key="9">
    <source>
        <dbReference type="EMBL" id="KAF5819470.1"/>
    </source>
</evidence>